<accession>A0A1V6N3Q0</accession>
<dbReference type="PANTHER" id="PTHR42195:SF1">
    <property type="entry name" value="ZINC FINGER PROTEIN"/>
    <property type="match status" value="1"/>
</dbReference>
<dbReference type="RefSeq" id="WP_080459829.1">
    <property type="nucleotide sequence ID" value="NZ_JXMW01000004.1"/>
</dbReference>
<dbReference type="PIRSF" id="PIRSF015877">
    <property type="entry name" value="UCP015877"/>
    <property type="match status" value="1"/>
</dbReference>
<evidence type="ECO:0000313" key="2">
    <source>
        <dbReference type="Proteomes" id="UP000191661"/>
    </source>
</evidence>
<keyword evidence="2" id="KW-1185">Reference proteome</keyword>
<evidence type="ECO:0000313" key="1">
    <source>
        <dbReference type="EMBL" id="OQD59330.1"/>
    </source>
</evidence>
<dbReference type="InterPro" id="IPR012041">
    <property type="entry name" value="Znf_CPxCG-like"/>
</dbReference>
<dbReference type="OrthoDB" id="23364at2157"/>
<dbReference type="Pfam" id="PF19769">
    <property type="entry name" value="CPxCG_zf"/>
    <property type="match status" value="1"/>
</dbReference>
<comment type="caution">
    <text evidence="1">The sequence shown here is derived from an EMBL/GenBank/DDBJ whole genome shotgun (WGS) entry which is preliminary data.</text>
</comment>
<organism evidence="1 2">
    <name type="scientific">Methanobrevibacter arboriphilus JCM 13429 = DSM 1125</name>
    <dbReference type="NCBI Taxonomy" id="1300164"/>
    <lineage>
        <taxon>Archaea</taxon>
        <taxon>Methanobacteriati</taxon>
        <taxon>Methanobacteriota</taxon>
        <taxon>Methanomada group</taxon>
        <taxon>Methanobacteria</taxon>
        <taxon>Methanobacteriales</taxon>
        <taxon>Methanobacteriaceae</taxon>
        <taxon>Methanobrevibacter</taxon>
    </lineage>
</organism>
<dbReference type="AlphaFoldDB" id="A0A1V6N3Q0"/>
<proteinExistence type="predicted"/>
<dbReference type="Proteomes" id="UP000191661">
    <property type="component" value="Unassembled WGS sequence"/>
</dbReference>
<dbReference type="EMBL" id="JXMW01000004">
    <property type="protein sequence ID" value="OQD59330.1"/>
    <property type="molecule type" value="Genomic_DNA"/>
</dbReference>
<sequence>MECPICGSENIDTLKSKRISSKSREINELLLKCNNCESVFKDKVTENKPIPIRLIISEYESSKKTHIDIYPDEKLSKDNVLLSDMGEVEITSLETKDGRRVSSLIANDVSTIWASSIEIPSRIGVSVDLTGNVDSFKVEVDRETEFATDDFVKIAEYVIRINVIKTLERKTRKGYAKARVIQRIYGRPVKFNNYDYDLTDKIVSRKVTDKRAKK</sequence>
<reference evidence="1 2" key="1">
    <citation type="submission" date="2014-12" db="EMBL/GenBank/DDBJ databases">
        <title>Genome sequence of Methanobrevibacter arboriphilicus DH1, DSM1125.</title>
        <authorList>
            <person name="Poehlein A."/>
            <person name="Thauer R.K."/>
            <person name="Seedorf H."/>
            <person name="Daniel R."/>
        </authorList>
    </citation>
    <scope>NUCLEOTIDE SEQUENCE [LARGE SCALE GENOMIC DNA]</scope>
    <source>
        <strain evidence="1 2">DH1</strain>
    </source>
</reference>
<dbReference type="PANTHER" id="PTHR42195">
    <property type="entry name" value="UCP015877 FAMILY PROTEIN"/>
    <property type="match status" value="1"/>
</dbReference>
<name>A0A1V6N3Q0_METAZ</name>
<protein>
    <submittedName>
        <fullName evidence="1">Uncharacterized protein</fullName>
    </submittedName>
</protein>
<gene>
    <name evidence="1" type="ORF">MBBAR_4c00590</name>
</gene>